<gene>
    <name evidence="2" type="primary">LOC104223124</name>
</gene>
<dbReference type="eggNOG" id="KOG0017">
    <property type="taxonomic scope" value="Eukaryota"/>
</dbReference>
<name>A0A1U7VYE6_NICSY</name>
<proteinExistence type="predicted"/>
<reference evidence="1" key="1">
    <citation type="journal article" date="2013" name="Genome Biol.">
        <title>Reference genomes and transcriptomes of Nicotiana sylvestris and Nicotiana tomentosiformis.</title>
        <authorList>
            <person name="Sierro N."/>
            <person name="Battey J.N."/>
            <person name="Ouadi S."/>
            <person name="Bovet L."/>
            <person name="Goepfert S."/>
            <person name="Bakaher N."/>
            <person name="Peitsch M.C."/>
            <person name="Ivanov N.V."/>
        </authorList>
    </citation>
    <scope>NUCLEOTIDE SEQUENCE [LARGE SCALE GENOMIC DNA]</scope>
</reference>
<accession>A0A1U7VYE6</accession>
<reference evidence="2" key="2">
    <citation type="submission" date="2025-08" db="UniProtKB">
        <authorList>
            <consortium name="RefSeq"/>
        </authorList>
    </citation>
    <scope>IDENTIFICATION</scope>
    <source>
        <tissue evidence="2">Leaf</tissue>
    </source>
</reference>
<dbReference type="PANTHER" id="PTHR48475:SF1">
    <property type="entry name" value="RNASE H TYPE-1 DOMAIN-CONTAINING PROTEIN"/>
    <property type="match status" value="1"/>
</dbReference>
<sequence length="193" mass="21814">MRDVIPRLSEYNFNVSVVELGSAIRNIKEVRFPKPMRGNKINGVTFSATKKAKVLVTHGKRLREVAEDDITFTEEDADGLMLPRNDALRLEATKGKWPEKLLGVLWAYRITVKSSTRKTPFSLVYGAEALIPMEVGEPTLRYFQMNEETNNKAILVKLELLDERRDLGAHKDGSLKAENGKILQSKIQSDISK</sequence>
<organism evidence="1 2">
    <name type="scientific">Nicotiana sylvestris</name>
    <name type="common">Wood tobacco</name>
    <name type="synonym">South American tobacco</name>
    <dbReference type="NCBI Taxonomy" id="4096"/>
    <lineage>
        <taxon>Eukaryota</taxon>
        <taxon>Viridiplantae</taxon>
        <taxon>Streptophyta</taxon>
        <taxon>Embryophyta</taxon>
        <taxon>Tracheophyta</taxon>
        <taxon>Spermatophyta</taxon>
        <taxon>Magnoliopsida</taxon>
        <taxon>eudicotyledons</taxon>
        <taxon>Gunneridae</taxon>
        <taxon>Pentapetalae</taxon>
        <taxon>asterids</taxon>
        <taxon>lamiids</taxon>
        <taxon>Solanales</taxon>
        <taxon>Solanaceae</taxon>
        <taxon>Nicotianoideae</taxon>
        <taxon>Nicotianeae</taxon>
        <taxon>Nicotiana</taxon>
    </lineage>
</organism>
<evidence type="ECO:0000313" key="2">
    <source>
        <dbReference type="RefSeq" id="XP_009772792.1"/>
    </source>
</evidence>
<dbReference type="GO" id="GO:0003676">
    <property type="term" value="F:nucleic acid binding"/>
    <property type="evidence" value="ECO:0007669"/>
    <property type="project" value="InterPro"/>
</dbReference>
<protein>
    <submittedName>
        <fullName evidence="2">Uncharacterized protein LOC104223124</fullName>
    </submittedName>
</protein>
<evidence type="ECO:0000313" key="1">
    <source>
        <dbReference type="Proteomes" id="UP000189701"/>
    </source>
</evidence>
<dbReference type="Gene3D" id="3.30.420.10">
    <property type="entry name" value="Ribonuclease H-like superfamily/Ribonuclease H"/>
    <property type="match status" value="1"/>
</dbReference>
<dbReference type="InterPro" id="IPR036397">
    <property type="entry name" value="RNaseH_sf"/>
</dbReference>
<dbReference type="AlphaFoldDB" id="A0A1U7VYE6"/>
<keyword evidence="1" id="KW-1185">Reference proteome</keyword>
<dbReference type="PANTHER" id="PTHR48475">
    <property type="entry name" value="RIBONUCLEASE H"/>
    <property type="match status" value="1"/>
</dbReference>
<dbReference type="RefSeq" id="XP_009772792.1">
    <property type="nucleotide sequence ID" value="XM_009774490.1"/>
</dbReference>
<dbReference type="Proteomes" id="UP000189701">
    <property type="component" value="Unplaced"/>
</dbReference>